<dbReference type="PANTHER" id="PTHR43334:SF1">
    <property type="entry name" value="3-HYDROXYPROPIONATE--COA LIGASE [ADP-FORMING]"/>
    <property type="match status" value="1"/>
</dbReference>
<evidence type="ECO:0000256" key="2">
    <source>
        <dbReference type="ARBA" id="ARBA00022741"/>
    </source>
</evidence>
<dbReference type="AlphaFoldDB" id="A0A0F9JSY1"/>
<feature type="non-terminal residue" evidence="4">
    <location>
        <position position="1"/>
    </location>
</feature>
<keyword evidence="2" id="KW-0547">Nucleotide-binding</keyword>
<dbReference type="Gene3D" id="3.30.470.20">
    <property type="entry name" value="ATP-grasp fold, B domain"/>
    <property type="match status" value="1"/>
</dbReference>
<comment type="caution">
    <text evidence="4">The sequence shown here is derived from an EMBL/GenBank/DDBJ whole genome shotgun (WGS) entry which is preliminary data.</text>
</comment>
<dbReference type="PANTHER" id="PTHR43334">
    <property type="entry name" value="ACETATE--COA LIGASE [ADP-FORMING]"/>
    <property type="match status" value="1"/>
</dbReference>
<keyword evidence="3" id="KW-0067">ATP-binding</keyword>
<evidence type="ECO:0000313" key="4">
    <source>
        <dbReference type="EMBL" id="KKM72773.1"/>
    </source>
</evidence>
<evidence type="ECO:0008006" key="5">
    <source>
        <dbReference type="Google" id="ProtNLM"/>
    </source>
</evidence>
<dbReference type="SUPFAM" id="SSF56059">
    <property type="entry name" value="Glutathione synthetase ATP-binding domain-like"/>
    <property type="match status" value="1"/>
</dbReference>
<evidence type="ECO:0000256" key="1">
    <source>
        <dbReference type="ARBA" id="ARBA00022598"/>
    </source>
</evidence>
<keyword evidence="1" id="KW-0436">Ligase</keyword>
<accession>A0A0F9JSY1</accession>
<evidence type="ECO:0000256" key="3">
    <source>
        <dbReference type="ARBA" id="ARBA00022840"/>
    </source>
</evidence>
<dbReference type="InterPro" id="IPR051538">
    <property type="entry name" value="Acyl-CoA_Synth/Transferase"/>
</dbReference>
<proteinExistence type="predicted"/>
<dbReference type="GO" id="GO:0005524">
    <property type="term" value="F:ATP binding"/>
    <property type="evidence" value="ECO:0007669"/>
    <property type="project" value="UniProtKB-KW"/>
</dbReference>
<dbReference type="Pfam" id="PF13549">
    <property type="entry name" value="ATP-grasp_5"/>
    <property type="match status" value="1"/>
</dbReference>
<dbReference type="EMBL" id="LAZR01009407">
    <property type="protein sequence ID" value="KKM72773.1"/>
    <property type="molecule type" value="Genomic_DNA"/>
</dbReference>
<protein>
    <recommendedName>
        <fullName evidence="5">CoA-binding protein</fullName>
    </recommendedName>
</protein>
<sequence>FNLAYKFTRRDAKKLIEGTKIFNLLQGVRGESPSDIEAITDVLLRLSQLVNDFPEIVELDINPLLAFVKSYSAVDIKITINR</sequence>
<reference evidence="4" key="1">
    <citation type="journal article" date="2015" name="Nature">
        <title>Complex archaea that bridge the gap between prokaryotes and eukaryotes.</title>
        <authorList>
            <person name="Spang A."/>
            <person name="Saw J.H."/>
            <person name="Jorgensen S.L."/>
            <person name="Zaremba-Niedzwiedzka K."/>
            <person name="Martijn J."/>
            <person name="Lind A.E."/>
            <person name="van Eijk R."/>
            <person name="Schleper C."/>
            <person name="Guy L."/>
            <person name="Ettema T.J."/>
        </authorList>
    </citation>
    <scope>NUCLEOTIDE SEQUENCE</scope>
</reference>
<organism evidence="4">
    <name type="scientific">marine sediment metagenome</name>
    <dbReference type="NCBI Taxonomy" id="412755"/>
    <lineage>
        <taxon>unclassified sequences</taxon>
        <taxon>metagenomes</taxon>
        <taxon>ecological metagenomes</taxon>
    </lineage>
</organism>
<gene>
    <name evidence="4" type="ORF">LCGC14_1417110</name>
</gene>
<name>A0A0F9JSY1_9ZZZZ</name>
<dbReference type="GO" id="GO:0016874">
    <property type="term" value="F:ligase activity"/>
    <property type="evidence" value="ECO:0007669"/>
    <property type="project" value="UniProtKB-KW"/>
</dbReference>